<reference evidence="4 5" key="1">
    <citation type="submission" date="2019-03" db="EMBL/GenBank/DDBJ databases">
        <title>The genome sequence of a newly discovered highly antifungal drug resistant Aspergillus species, Aspergillus tanneri NIH 1004.</title>
        <authorList>
            <person name="Mounaud S."/>
            <person name="Singh I."/>
            <person name="Joardar V."/>
            <person name="Pakala S."/>
            <person name="Pakala S."/>
            <person name="Venepally P."/>
            <person name="Hoover J."/>
            <person name="Nierman W."/>
            <person name="Chung J."/>
            <person name="Losada L."/>
        </authorList>
    </citation>
    <scope>NUCLEOTIDE SEQUENCE [LARGE SCALE GENOMIC DNA]</scope>
    <source>
        <strain evidence="4 5">NIH1004</strain>
    </source>
</reference>
<evidence type="ECO:0000313" key="5">
    <source>
        <dbReference type="Proteomes" id="UP000308092"/>
    </source>
</evidence>
<evidence type="ECO:0000256" key="2">
    <source>
        <dbReference type="SAM" id="Phobius"/>
    </source>
</evidence>
<dbReference type="InterPro" id="IPR013715">
    <property type="entry name" value="DUF1746"/>
</dbReference>
<gene>
    <name evidence="4" type="ORF">EYZ11_002526</name>
</gene>
<evidence type="ECO:0000259" key="3">
    <source>
        <dbReference type="Pfam" id="PF08508"/>
    </source>
</evidence>
<dbReference type="InterPro" id="IPR038967">
    <property type="entry name" value="Dsc4-like"/>
</dbReference>
<feature type="compositionally biased region" description="Basic and acidic residues" evidence="1">
    <location>
        <begin position="205"/>
        <end position="219"/>
    </location>
</feature>
<feature type="compositionally biased region" description="Low complexity" evidence="1">
    <location>
        <begin position="187"/>
        <end position="204"/>
    </location>
</feature>
<feature type="transmembrane region" description="Helical" evidence="2">
    <location>
        <begin position="63"/>
        <end position="88"/>
    </location>
</feature>
<organism evidence="4 5">
    <name type="scientific">Aspergillus tanneri</name>
    <dbReference type="NCBI Taxonomy" id="1220188"/>
    <lineage>
        <taxon>Eukaryota</taxon>
        <taxon>Fungi</taxon>
        <taxon>Dikarya</taxon>
        <taxon>Ascomycota</taxon>
        <taxon>Pezizomycotina</taxon>
        <taxon>Eurotiomycetes</taxon>
        <taxon>Eurotiomycetidae</taxon>
        <taxon>Eurotiales</taxon>
        <taxon>Aspergillaceae</taxon>
        <taxon>Aspergillus</taxon>
        <taxon>Aspergillus subgen. Circumdati</taxon>
    </lineage>
</organism>
<accession>A0A4V3UQ93</accession>
<dbReference type="Proteomes" id="UP000308092">
    <property type="component" value="Unassembled WGS sequence"/>
</dbReference>
<dbReference type="GO" id="GO:0005783">
    <property type="term" value="C:endoplasmic reticulum"/>
    <property type="evidence" value="ECO:0007669"/>
    <property type="project" value="TreeGrafter"/>
</dbReference>
<dbReference type="PANTHER" id="PTHR39405">
    <property type="entry name" value="DSC E3 UBIQUITIN LIGASE COMPLEX SUBUNIT 4"/>
    <property type="match status" value="1"/>
</dbReference>
<dbReference type="Pfam" id="PF08508">
    <property type="entry name" value="DUF1746"/>
    <property type="match status" value="1"/>
</dbReference>
<dbReference type="AlphaFoldDB" id="A0A4V3UQ93"/>
<dbReference type="GO" id="GO:0032933">
    <property type="term" value="P:SREBP signaling pathway"/>
    <property type="evidence" value="ECO:0007669"/>
    <property type="project" value="InterPro"/>
</dbReference>
<dbReference type="PANTHER" id="PTHR39405:SF1">
    <property type="entry name" value="DSC E3 UBIQUITIN LIGASE COMPLEX SUBUNIT 4"/>
    <property type="match status" value="1"/>
</dbReference>
<name>A0A4V3UQ93_9EURO</name>
<feature type="transmembrane region" description="Helical" evidence="2">
    <location>
        <begin position="108"/>
        <end position="127"/>
    </location>
</feature>
<evidence type="ECO:0000256" key="1">
    <source>
        <dbReference type="SAM" id="MobiDB-lite"/>
    </source>
</evidence>
<dbReference type="GO" id="GO:0044695">
    <property type="term" value="C:Dsc E3 ubiquitin ligase complex"/>
    <property type="evidence" value="ECO:0007669"/>
    <property type="project" value="InterPro"/>
</dbReference>
<dbReference type="VEuPathDB" id="FungiDB:EYZ11_002526"/>
<keyword evidence="2" id="KW-0812">Transmembrane</keyword>
<comment type="caution">
    <text evidence="4">The sequence shown here is derived from an EMBL/GenBank/DDBJ whole genome shotgun (WGS) entry which is preliminary data.</text>
</comment>
<protein>
    <recommendedName>
        <fullName evidence="3">DUF1746 domain-containing protein</fullName>
    </recommendedName>
</protein>
<keyword evidence="5" id="KW-1185">Reference proteome</keyword>
<proteinExistence type="predicted"/>
<keyword evidence="2" id="KW-0472">Membrane</keyword>
<feature type="region of interest" description="Disordered" evidence="1">
    <location>
        <begin position="187"/>
        <end position="251"/>
    </location>
</feature>
<dbReference type="EMBL" id="SOSA01000056">
    <property type="protein sequence ID" value="THC98024.1"/>
    <property type="molecule type" value="Genomic_DNA"/>
</dbReference>
<sequence>MTTPDVFRDAEYIADVSGISYDSVADVSGRQSSDSGNPDGRIKKVQSAAKVALIDRLLRDFDVLIYCQLSALYYMDCSIVLFATRAIVQLIFFTPKAPPFDPTRNQPFVGAIFASNLICMTFHYFFVHPEAGESTRGYLHGGLLIDFIGQKAPVPMTRLLSMDLLVMILDIVMLGLIVERVKTTEATASVSSAPSAPSAPTTAPTRRDHDHDSEERGIPRYDTTSGEDGIELDTLGSRESDSPASPSEQLERTQLLADPAEGGLVSGIKNTHALDSFSSGEAVIMNRSLLDIIREQWRYSQTVARRTPAYVPCDRTGGWRESAPDPDVHLAYLALLSLAWGKLGS</sequence>
<feature type="domain" description="DUF1746" evidence="3">
    <location>
        <begin position="61"/>
        <end position="173"/>
    </location>
</feature>
<keyword evidence="2" id="KW-1133">Transmembrane helix</keyword>
<evidence type="ECO:0000313" key="4">
    <source>
        <dbReference type="EMBL" id="THC98024.1"/>
    </source>
</evidence>